<evidence type="ECO:0000256" key="1">
    <source>
        <dbReference type="ARBA" id="ARBA00006987"/>
    </source>
</evidence>
<evidence type="ECO:0000256" key="2">
    <source>
        <dbReference type="SAM" id="SignalP"/>
    </source>
</evidence>
<dbReference type="InterPro" id="IPR042100">
    <property type="entry name" value="Bug_dom1"/>
</dbReference>
<protein>
    <submittedName>
        <fullName evidence="3">Tripartite tricarboxylate transporter substrate binding protein</fullName>
    </submittedName>
</protein>
<dbReference type="RefSeq" id="WP_202910718.1">
    <property type="nucleotide sequence ID" value="NZ_JALBUU010000028.1"/>
</dbReference>
<feature type="chain" id="PRO_5045601747" evidence="2">
    <location>
        <begin position="28"/>
        <end position="330"/>
    </location>
</feature>
<dbReference type="InterPro" id="IPR005064">
    <property type="entry name" value="BUG"/>
</dbReference>
<reference evidence="3 4" key="1">
    <citation type="submission" date="2022-03" db="EMBL/GenBank/DDBJ databases">
        <title>Complete genome analysis of Roseomonas KG 17.1 : a prolific producer of plant growth promoters.</title>
        <authorList>
            <person name="Saadouli I."/>
            <person name="Najjari A."/>
            <person name="Mosbah A."/>
            <person name="Ouzari H.I."/>
        </authorList>
    </citation>
    <scope>NUCLEOTIDE SEQUENCE [LARGE SCALE GENOMIC DNA]</scope>
    <source>
        <strain evidence="3 4">KG17-1</strain>
    </source>
</reference>
<name>A0ABS9W6U4_9PROT</name>
<dbReference type="Pfam" id="PF03401">
    <property type="entry name" value="TctC"/>
    <property type="match status" value="1"/>
</dbReference>
<comment type="similarity">
    <text evidence="1">Belongs to the UPF0065 (bug) family.</text>
</comment>
<accession>A0ABS9W6U4</accession>
<gene>
    <name evidence="3" type="ORF">MON41_14890</name>
</gene>
<keyword evidence="4" id="KW-1185">Reference proteome</keyword>
<evidence type="ECO:0000313" key="3">
    <source>
        <dbReference type="EMBL" id="MCI0755007.1"/>
    </source>
</evidence>
<dbReference type="Proteomes" id="UP001201985">
    <property type="component" value="Unassembled WGS sequence"/>
</dbReference>
<organism evidence="3 4">
    <name type="scientific">Teichococcus vastitatis</name>
    <dbReference type="NCBI Taxonomy" id="2307076"/>
    <lineage>
        <taxon>Bacteria</taxon>
        <taxon>Pseudomonadati</taxon>
        <taxon>Pseudomonadota</taxon>
        <taxon>Alphaproteobacteria</taxon>
        <taxon>Acetobacterales</taxon>
        <taxon>Roseomonadaceae</taxon>
        <taxon>Roseomonas</taxon>
    </lineage>
</organism>
<dbReference type="PIRSF" id="PIRSF017082">
    <property type="entry name" value="YflP"/>
    <property type="match status" value="1"/>
</dbReference>
<evidence type="ECO:0000313" key="4">
    <source>
        <dbReference type="Proteomes" id="UP001201985"/>
    </source>
</evidence>
<dbReference type="SUPFAM" id="SSF53850">
    <property type="entry name" value="Periplasmic binding protein-like II"/>
    <property type="match status" value="1"/>
</dbReference>
<proteinExistence type="inferred from homology"/>
<dbReference type="EMBL" id="JALBUU010000028">
    <property type="protein sequence ID" value="MCI0755007.1"/>
    <property type="molecule type" value="Genomic_DNA"/>
</dbReference>
<comment type="caution">
    <text evidence="3">The sequence shown here is derived from an EMBL/GenBank/DDBJ whole genome shotgun (WGS) entry which is preliminary data.</text>
</comment>
<dbReference type="Gene3D" id="3.40.190.150">
    <property type="entry name" value="Bordetella uptake gene, domain 1"/>
    <property type="match status" value="1"/>
</dbReference>
<keyword evidence="2" id="KW-0732">Signal</keyword>
<feature type="signal peptide" evidence="2">
    <location>
        <begin position="1"/>
        <end position="27"/>
    </location>
</feature>
<dbReference type="Gene3D" id="3.40.190.10">
    <property type="entry name" value="Periplasmic binding protein-like II"/>
    <property type="match status" value="1"/>
</dbReference>
<dbReference type="PANTHER" id="PTHR42928">
    <property type="entry name" value="TRICARBOXYLATE-BINDING PROTEIN"/>
    <property type="match status" value="1"/>
</dbReference>
<dbReference type="PANTHER" id="PTHR42928:SF5">
    <property type="entry name" value="BLR1237 PROTEIN"/>
    <property type="match status" value="1"/>
</dbReference>
<sequence length="330" mass="33841">MMRRAGLRPALLLGIAFFLTAHAPARAEEFPSRPVTLIVPSAPGGTLDALARLMAQGMATDLGRNVVVENVSGAGSVVGTQRLVRSEADGYTIGFGNMGSMAAAAALGTDPSFDPRRDLAPISLVANVPMVLAVSPTSTVRDLGGLVGRIRSRGEEVTFGTPGTNTTGHLAPAYLLSILGAKAMLVPYRGAGPAMSDLAAGTVEAVIDQTVTMIPAHLGGTARALAVTGTARIPQLPDVPTFAEAGVPAFDMVIWNAIAGPRGLPEARVERLRVAIEAALANPAVAERLAGLAAQVPPPAERGPAAMRARIAADVEHWTKVVGQAGLAPR</sequence>
<dbReference type="CDD" id="cd07012">
    <property type="entry name" value="PBP2_Bug_TTT"/>
    <property type="match status" value="1"/>
</dbReference>